<sequence>MELITTIDSDIKEAMLARDAARLRGLRSIKAALLLAKTEEGASGTISPETELKVLQKLAKQRKESAEIYREQQRPDLEQTETEELEVIESYLPKQMDPAELEAEIKKIIESSGAASMKDMGRVMGQASKQFAGRADGKTVSETVKRLLS</sequence>
<feature type="region of interest" description="Disordered" evidence="1">
    <location>
        <begin position="129"/>
        <end position="149"/>
    </location>
</feature>
<dbReference type="AlphaFoldDB" id="A0A4R3KX24"/>
<keyword evidence="3" id="KW-1185">Reference proteome</keyword>
<evidence type="ECO:0000313" key="2">
    <source>
        <dbReference type="EMBL" id="TCS90359.1"/>
    </source>
</evidence>
<dbReference type="InterPro" id="IPR003789">
    <property type="entry name" value="Asn/Gln_tRNA_amidoTrase-B-like"/>
</dbReference>
<dbReference type="InterPro" id="IPR042184">
    <property type="entry name" value="YqeY/Aim41_N"/>
</dbReference>
<dbReference type="RefSeq" id="WP_132127794.1">
    <property type="nucleotide sequence ID" value="NZ_CP042432.1"/>
</dbReference>
<dbReference type="Gene3D" id="1.10.1510.10">
    <property type="entry name" value="Uncharacterised protein YqeY/AIM41 PF09424, N-terminal domain"/>
    <property type="match status" value="1"/>
</dbReference>
<evidence type="ECO:0000256" key="1">
    <source>
        <dbReference type="SAM" id="MobiDB-lite"/>
    </source>
</evidence>
<dbReference type="PANTHER" id="PTHR28055:SF1">
    <property type="entry name" value="ALTERED INHERITANCE OF MITOCHONDRIA PROTEIN 41, MITOCHONDRIAL"/>
    <property type="match status" value="1"/>
</dbReference>
<evidence type="ECO:0000313" key="3">
    <source>
        <dbReference type="Proteomes" id="UP000295807"/>
    </source>
</evidence>
<feature type="compositionally biased region" description="Basic and acidic residues" evidence="1">
    <location>
        <begin position="135"/>
        <end position="149"/>
    </location>
</feature>
<organism evidence="2 3">
    <name type="scientific">Anseongella ginsenosidimutans</name>
    <dbReference type="NCBI Taxonomy" id="496056"/>
    <lineage>
        <taxon>Bacteria</taxon>
        <taxon>Pseudomonadati</taxon>
        <taxon>Bacteroidota</taxon>
        <taxon>Sphingobacteriia</taxon>
        <taxon>Sphingobacteriales</taxon>
        <taxon>Sphingobacteriaceae</taxon>
        <taxon>Anseongella</taxon>
    </lineage>
</organism>
<dbReference type="OrthoDB" id="9788127at2"/>
<evidence type="ECO:0008006" key="4">
    <source>
        <dbReference type="Google" id="ProtNLM"/>
    </source>
</evidence>
<protein>
    <recommendedName>
        <fullName evidence="4">Glutamyl-tRNA amidotransferase</fullName>
    </recommendedName>
</protein>
<dbReference type="SUPFAM" id="SSF89095">
    <property type="entry name" value="GatB/YqeY motif"/>
    <property type="match status" value="1"/>
</dbReference>
<dbReference type="Gene3D" id="1.10.10.410">
    <property type="match status" value="1"/>
</dbReference>
<name>A0A4R3KX24_9SPHI</name>
<dbReference type="EMBL" id="SMAD01000001">
    <property type="protein sequence ID" value="TCS90359.1"/>
    <property type="molecule type" value="Genomic_DNA"/>
</dbReference>
<dbReference type="PANTHER" id="PTHR28055">
    <property type="entry name" value="ALTERED INHERITANCE OF MITOCHONDRIA PROTEIN 41, MITOCHONDRIAL"/>
    <property type="match status" value="1"/>
</dbReference>
<dbReference type="GO" id="GO:0016884">
    <property type="term" value="F:carbon-nitrogen ligase activity, with glutamine as amido-N-donor"/>
    <property type="evidence" value="ECO:0007669"/>
    <property type="project" value="InterPro"/>
</dbReference>
<proteinExistence type="predicted"/>
<accession>A0A4R3KX24</accession>
<dbReference type="InterPro" id="IPR019004">
    <property type="entry name" value="YqeY/Aim41"/>
</dbReference>
<comment type="caution">
    <text evidence="2">The sequence shown here is derived from an EMBL/GenBank/DDBJ whole genome shotgun (WGS) entry which is preliminary data.</text>
</comment>
<gene>
    <name evidence="2" type="ORF">EDD80_101559</name>
</gene>
<dbReference type="Proteomes" id="UP000295807">
    <property type="component" value="Unassembled WGS sequence"/>
</dbReference>
<dbReference type="InterPro" id="IPR023168">
    <property type="entry name" value="GatB_Yqey_C_2"/>
</dbReference>
<dbReference type="Pfam" id="PF09424">
    <property type="entry name" value="YqeY"/>
    <property type="match status" value="1"/>
</dbReference>
<reference evidence="2 3" key="1">
    <citation type="submission" date="2019-03" db="EMBL/GenBank/DDBJ databases">
        <title>Genomic Encyclopedia of Type Strains, Phase IV (KMG-IV): sequencing the most valuable type-strain genomes for metagenomic binning, comparative biology and taxonomic classification.</title>
        <authorList>
            <person name="Goeker M."/>
        </authorList>
    </citation>
    <scope>NUCLEOTIDE SEQUENCE [LARGE SCALE GENOMIC DNA]</scope>
    <source>
        <strain evidence="2 3">DSM 21100</strain>
    </source>
</reference>